<dbReference type="InterPro" id="IPR054213">
    <property type="entry name" value="DUF6920"/>
</dbReference>
<dbReference type="STRING" id="649333.SAMN04487989_1019"/>
<name>A0A1I4YHJ6_9FLAO</name>
<evidence type="ECO:0000313" key="3">
    <source>
        <dbReference type="Proteomes" id="UP000198705"/>
    </source>
</evidence>
<keyword evidence="1" id="KW-0472">Membrane</keyword>
<organism evidence="2 3">
    <name type="scientific">Bizionia echini</name>
    <dbReference type="NCBI Taxonomy" id="649333"/>
    <lineage>
        <taxon>Bacteria</taxon>
        <taxon>Pseudomonadati</taxon>
        <taxon>Bacteroidota</taxon>
        <taxon>Flavobacteriia</taxon>
        <taxon>Flavobacteriales</taxon>
        <taxon>Flavobacteriaceae</taxon>
        <taxon>Bizionia</taxon>
    </lineage>
</organism>
<accession>A0A1I4YHJ6</accession>
<feature type="transmembrane region" description="Helical" evidence="1">
    <location>
        <begin position="64"/>
        <end position="80"/>
    </location>
</feature>
<dbReference type="AlphaFoldDB" id="A0A1I4YHJ6"/>
<gene>
    <name evidence="2" type="ORF">SAMN04487989_1019</name>
</gene>
<feature type="transmembrane region" description="Helical" evidence="1">
    <location>
        <begin position="92"/>
        <end position="111"/>
    </location>
</feature>
<evidence type="ECO:0000256" key="1">
    <source>
        <dbReference type="SAM" id="Phobius"/>
    </source>
</evidence>
<dbReference type="Proteomes" id="UP000198705">
    <property type="component" value="Unassembled WGS sequence"/>
</dbReference>
<dbReference type="EMBL" id="FOVN01000001">
    <property type="protein sequence ID" value="SFN37486.1"/>
    <property type="molecule type" value="Genomic_DNA"/>
</dbReference>
<protein>
    <submittedName>
        <fullName evidence="2">Uncharacterized protein</fullName>
    </submittedName>
</protein>
<evidence type="ECO:0000313" key="2">
    <source>
        <dbReference type="EMBL" id="SFN37486.1"/>
    </source>
</evidence>
<reference evidence="3" key="1">
    <citation type="submission" date="2016-10" db="EMBL/GenBank/DDBJ databases">
        <authorList>
            <person name="Varghese N."/>
            <person name="Submissions S."/>
        </authorList>
    </citation>
    <scope>NUCLEOTIDE SEQUENCE [LARGE SCALE GENOMIC DNA]</scope>
    <source>
        <strain evidence="3">DSM 23925</strain>
    </source>
</reference>
<keyword evidence="3" id="KW-1185">Reference proteome</keyword>
<proteinExistence type="predicted"/>
<keyword evidence="1" id="KW-0812">Transmembrane</keyword>
<dbReference type="Pfam" id="PF21900">
    <property type="entry name" value="DUF6920"/>
    <property type="match status" value="1"/>
</dbReference>
<dbReference type="RefSeq" id="WP_092205620.1">
    <property type="nucleotide sequence ID" value="NZ_FOVN01000001.1"/>
</dbReference>
<dbReference type="OrthoDB" id="9786534at2"/>
<sequence length="363" mass="41658">MRIALTLVIGIHGIIHLLGFLKAFGLSEFNSISLPISKPLGLIWLLTFILFTSSTILLIVRSDYWWITGFTGVIISQYLILNNWSDAKFGTILNLIILISTLIAYSTFSFNNKIKDETTKMLESADTTNKKVLLEPMVSDLPTVVNKWLLNSRAIGKEVIHNVYLEQDLQMLMTPEQKDWKNAKAKQYFTTKPPAFNWSVNLKMNPFLDMVGRDKFENGQGEMTIKMLSLFSIVNAQNNEKVNQATLQRYLAEIVWFPSAAISPYITWESIDKHSAKATMEYNRTKGSGVFHFDENGHFKKFVAMRYKDVNDAEPTKWTVTAIKTEERNGIIIPVELEAEWQLENGNWTWLKLIITNIEYNVK</sequence>
<feature type="transmembrane region" description="Helical" evidence="1">
    <location>
        <begin position="41"/>
        <end position="59"/>
    </location>
</feature>
<keyword evidence="1" id="KW-1133">Transmembrane helix</keyword>